<dbReference type="Proteomes" id="UP000284883">
    <property type="component" value="Unassembled WGS sequence"/>
</dbReference>
<dbReference type="SMART" id="SM00937">
    <property type="entry name" value="PCRF"/>
    <property type="match status" value="1"/>
</dbReference>
<feature type="modified residue" description="N5-methylglutamine" evidence="6">
    <location>
        <position position="252"/>
    </location>
</feature>
<evidence type="ECO:0000313" key="34">
    <source>
        <dbReference type="Proteomes" id="UP000285666"/>
    </source>
</evidence>
<evidence type="ECO:0000313" key="29">
    <source>
        <dbReference type="Proteomes" id="UP000283630"/>
    </source>
</evidence>
<evidence type="ECO:0000313" key="22">
    <source>
        <dbReference type="Proteomes" id="UP000260664"/>
    </source>
</evidence>
<dbReference type="InterPro" id="IPR004374">
    <property type="entry name" value="PrfB"/>
</dbReference>
<dbReference type="PANTHER" id="PTHR43116">
    <property type="entry name" value="PEPTIDE CHAIN RELEASE FACTOR 2"/>
    <property type="match status" value="1"/>
</dbReference>
<keyword evidence="4 6" id="KW-0488">Methylation</keyword>
<keyword evidence="24" id="KW-1185">Reference proteome</keyword>
<evidence type="ECO:0000313" key="23">
    <source>
        <dbReference type="Proteomes" id="UP000260841"/>
    </source>
</evidence>
<dbReference type="FunFam" id="3.30.160.20:FF:000010">
    <property type="entry name" value="Peptide chain release factor 2"/>
    <property type="match status" value="1"/>
</dbReference>
<evidence type="ECO:0000313" key="12">
    <source>
        <dbReference type="EMBL" id="RGN89309.1"/>
    </source>
</evidence>
<dbReference type="EMBL" id="QSOI01000009">
    <property type="protein sequence ID" value="RGI83998.1"/>
    <property type="molecule type" value="Genomic_DNA"/>
</dbReference>
<dbReference type="EMBL" id="QSAJ01000012">
    <property type="protein sequence ID" value="RGW54055.1"/>
    <property type="molecule type" value="Genomic_DNA"/>
</dbReference>
<evidence type="ECO:0000313" key="8">
    <source>
        <dbReference type="EMBL" id="NME57312.1"/>
    </source>
</evidence>
<evidence type="ECO:0000313" key="15">
    <source>
        <dbReference type="EMBL" id="RGW54055.1"/>
    </source>
</evidence>
<evidence type="ECO:0000256" key="3">
    <source>
        <dbReference type="ARBA" id="ARBA00019192"/>
    </source>
</evidence>
<dbReference type="AlphaFoldDB" id="A0A3E4L5Z5"/>
<evidence type="ECO:0000313" key="18">
    <source>
        <dbReference type="EMBL" id="RHB35741.1"/>
    </source>
</evidence>
<evidence type="ECO:0000313" key="32">
    <source>
        <dbReference type="Proteomes" id="UP000284962"/>
    </source>
</evidence>
<comment type="function">
    <text evidence="1 6">Peptide chain release factor 2 directs the termination of translation in response to the peptide chain termination codons UGA and UAA.</text>
</comment>
<dbReference type="Gene3D" id="3.30.70.1660">
    <property type="match status" value="1"/>
</dbReference>
<dbReference type="InterPro" id="IPR000352">
    <property type="entry name" value="Pep_chain_release_fac_I"/>
</dbReference>
<dbReference type="NCBIfam" id="TIGR00020">
    <property type="entry name" value="prfB"/>
    <property type="match status" value="1"/>
</dbReference>
<dbReference type="Proteomes" id="UP000285642">
    <property type="component" value="Unassembled WGS sequence"/>
</dbReference>
<dbReference type="Proteomes" id="UP000283630">
    <property type="component" value="Unassembled WGS sequence"/>
</dbReference>
<organism evidence="16 32">
    <name type="scientific">Dorea formicigenerans</name>
    <dbReference type="NCBI Taxonomy" id="39486"/>
    <lineage>
        <taxon>Bacteria</taxon>
        <taxon>Bacillati</taxon>
        <taxon>Bacillota</taxon>
        <taxon>Clostridia</taxon>
        <taxon>Lachnospirales</taxon>
        <taxon>Lachnospiraceae</taxon>
        <taxon>Dorea</taxon>
    </lineage>
</organism>
<dbReference type="EMBL" id="QSRA01000014">
    <property type="protein sequence ID" value="RGK81607.1"/>
    <property type="molecule type" value="Genomic_DNA"/>
</dbReference>
<dbReference type="Proteomes" id="UP000285666">
    <property type="component" value="Unassembled WGS sequence"/>
</dbReference>
<proteinExistence type="inferred from homology"/>
<evidence type="ECO:0000313" key="16">
    <source>
        <dbReference type="EMBL" id="RGZ98861.1"/>
    </source>
</evidence>
<dbReference type="Proteomes" id="UP000260664">
    <property type="component" value="Unassembled WGS sequence"/>
</dbReference>
<dbReference type="InterPro" id="IPR005139">
    <property type="entry name" value="PCRF"/>
</dbReference>
<dbReference type="EMBL" id="QRNS01000014">
    <property type="protein sequence ID" value="RHK62658.1"/>
    <property type="molecule type" value="Genomic_DNA"/>
</dbReference>
<evidence type="ECO:0000313" key="31">
    <source>
        <dbReference type="Proteomes" id="UP000284883"/>
    </source>
</evidence>
<evidence type="ECO:0000313" key="17">
    <source>
        <dbReference type="EMBL" id="RHA66810.1"/>
    </source>
</evidence>
<name>A0A3E4L5Z5_9FIRM</name>
<reference evidence="22 23" key="1">
    <citation type="submission" date="2018-08" db="EMBL/GenBank/DDBJ databases">
        <title>A genome reference for cultivated species of the human gut microbiota.</title>
        <authorList>
            <person name="Zou Y."/>
            <person name="Xue W."/>
            <person name="Luo G."/>
        </authorList>
    </citation>
    <scope>NUCLEOTIDE SEQUENCE [LARGE SCALE GENOMIC DNA]</scope>
    <source>
        <strain evidence="15 27">AF12-11</strain>
        <strain evidence="14 29">AF19-4AC</strain>
        <strain evidence="21 28">AF36-1BH</strain>
        <strain evidence="20 30">AF42-21</strain>
        <strain evidence="19 34">AM23-7AC</strain>
        <strain evidence="18 31">AM40-15AC</strain>
        <strain evidence="17 33">AM42-8</strain>
        <strain evidence="16 32">AM46-16</strain>
        <strain evidence="13 24">OM02-12</strain>
        <strain evidence="12 23">OM03-2</strain>
        <strain evidence="11 26">TF09-3</strain>
        <strain evidence="10 25">TF11-11</strain>
        <strain evidence="9 22">TM09-19AC</strain>
    </source>
</reference>
<dbReference type="Proteomes" id="UP000283325">
    <property type="component" value="Unassembled WGS sequence"/>
</dbReference>
<comment type="subcellular location">
    <subcellularLocation>
        <location evidence="6">Cytoplasm</location>
    </subcellularLocation>
</comment>
<dbReference type="Proteomes" id="UP000261324">
    <property type="component" value="Unassembled WGS sequence"/>
</dbReference>
<evidence type="ECO:0000256" key="6">
    <source>
        <dbReference type="HAMAP-Rule" id="MF_00094"/>
    </source>
</evidence>
<evidence type="ECO:0000313" key="25">
    <source>
        <dbReference type="Proteomes" id="UP000261208"/>
    </source>
</evidence>
<comment type="caution">
    <text evidence="16">The sequence shown here is derived from an EMBL/GenBank/DDBJ whole genome shotgun (WGS) entry which is preliminary data.</text>
</comment>
<dbReference type="RefSeq" id="WP_105308843.1">
    <property type="nucleotide sequence ID" value="NZ_AP031430.1"/>
</dbReference>
<evidence type="ECO:0000313" key="26">
    <source>
        <dbReference type="Proteomes" id="UP000261324"/>
    </source>
</evidence>
<dbReference type="EMBL" id="QSVB01000014">
    <property type="protein sequence ID" value="RGN89309.1"/>
    <property type="molecule type" value="Genomic_DNA"/>
</dbReference>
<evidence type="ECO:0000313" key="20">
    <source>
        <dbReference type="EMBL" id="RHK62658.1"/>
    </source>
</evidence>
<accession>A0A3E4L5Z5</accession>
<evidence type="ECO:0000256" key="1">
    <source>
        <dbReference type="ARBA" id="ARBA00002613"/>
    </source>
</evidence>
<feature type="domain" description="Prokaryotic-type class I peptide chain release factors" evidence="7">
    <location>
        <begin position="245"/>
        <end position="261"/>
    </location>
</feature>
<dbReference type="EMBL" id="QSQQ01000008">
    <property type="protein sequence ID" value="RGK48061.1"/>
    <property type="molecule type" value="Genomic_DNA"/>
</dbReference>
<dbReference type="EMBL" id="QSFS01000017">
    <property type="protein sequence ID" value="RHA66810.1"/>
    <property type="molecule type" value="Genomic_DNA"/>
</dbReference>
<evidence type="ECO:0000313" key="10">
    <source>
        <dbReference type="EMBL" id="RGK48061.1"/>
    </source>
</evidence>
<evidence type="ECO:0000313" key="30">
    <source>
        <dbReference type="Proteomes" id="UP000284152"/>
    </source>
</evidence>
<keyword evidence="5 6" id="KW-0648">Protein biosynthesis</keyword>
<evidence type="ECO:0000256" key="5">
    <source>
        <dbReference type="ARBA" id="ARBA00022917"/>
    </source>
</evidence>
<dbReference type="EMBL" id="QSGQ01000011">
    <property type="protein sequence ID" value="RHB35741.1"/>
    <property type="molecule type" value="Genomic_DNA"/>
</dbReference>
<evidence type="ECO:0000313" key="19">
    <source>
        <dbReference type="EMBL" id="RHF79311.1"/>
    </source>
</evidence>
<dbReference type="EMBL" id="JABAFX010000015">
    <property type="protein sequence ID" value="NME57312.1"/>
    <property type="molecule type" value="Genomic_DNA"/>
</dbReference>
<comment type="PTM">
    <text evidence="6">Methylated by PrmC. Methylation increases the termination efficiency of RF2.</text>
</comment>
<evidence type="ECO:0000313" key="35">
    <source>
        <dbReference type="Proteomes" id="UP000580130"/>
    </source>
</evidence>
<dbReference type="Pfam" id="PF03462">
    <property type="entry name" value="PCRF"/>
    <property type="match status" value="1"/>
</dbReference>
<evidence type="ECO:0000313" key="21">
    <source>
        <dbReference type="EMBL" id="RHL85237.1"/>
    </source>
</evidence>
<gene>
    <name evidence="6 16" type="primary">prfB</name>
    <name evidence="20" type="ORF">DW054_10010</name>
    <name evidence="19" type="ORF">DW658_06330</name>
    <name evidence="18" type="ORF">DW885_13505</name>
    <name evidence="17" type="ORF">DW924_13365</name>
    <name evidence="16" type="ORF">DW957_11095</name>
    <name evidence="15" type="ORF">DWV67_06555</name>
    <name evidence="14" type="ORF">DWX53_11250</name>
    <name evidence="21" type="ORF">DWZ98_14130</name>
    <name evidence="13" type="ORF">DXB12_08020</name>
    <name evidence="12" type="ORF">DXB36_11960</name>
    <name evidence="11" type="ORF">DXC93_10920</name>
    <name evidence="10" type="ORF">DXD10_07910</name>
    <name evidence="9" type="ORF">DXD84_08910</name>
    <name evidence="8" type="ORF">HF855_07725</name>
</gene>
<evidence type="ECO:0000313" key="9">
    <source>
        <dbReference type="EMBL" id="RGI83998.1"/>
    </source>
</evidence>
<dbReference type="Proteomes" id="UP000260841">
    <property type="component" value="Unassembled WGS sequence"/>
</dbReference>
<dbReference type="PROSITE" id="PS00745">
    <property type="entry name" value="RF_PROK_I"/>
    <property type="match status" value="1"/>
</dbReference>
<dbReference type="PANTHER" id="PTHR43116:SF3">
    <property type="entry name" value="CLASS I PEPTIDE CHAIN RELEASE FACTOR"/>
    <property type="match status" value="1"/>
</dbReference>
<dbReference type="GO" id="GO:0005737">
    <property type="term" value="C:cytoplasm"/>
    <property type="evidence" value="ECO:0007669"/>
    <property type="project" value="UniProtKB-SubCell"/>
</dbReference>
<dbReference type="Proteomes" id="UP000284152">
    <property type="component" value="Unassembled WGS sequence"/>
</dbReference>
<evidence type="ECO:0000313" key="11">
    <source>
        <dbReference type="EMBL" id="RGK81607.1"/>
    </source>
</evidence>
<dbReference type="EMBL" id="QRWH01000011">
    <property type="protein sequence ID" value="RGT07869.1"/>
    <property type="molecule type" value="Genomic_DNA"/>
</dbReference>
<dbReference type="Proteomes" id="UP000261208">
    <property type="component" value="Unassembled WGS sequence"/>
</dbReference>
<dbReference type="EMBL" id="QSVQ01000008">
    <property type="protein sequence ID" value="RGO50749.1"/>
    <property type="molecule type" value="Genomic_DNA"/>
</dbReference>
<dbReference type="Gene3D" id="3.30.160.20">
    <property type="match status" value="1"/>
</dbReference>
<evidence type="ECO:0000259" key="7">
    <source>
        <dbReference type="PROSITE" id="PS00745"/>
    </source>
</evidence>
<evidence type="ECO:0000313" key="24">
    <source>
        <dbReference type="Proteomes" id="UP000261055"/>
    </source>
</evidence>
<comment type="similarity">
    <text evidence="2 6">Belongs to the prokaryotic/mitochondrial release factor family.</text>
</comment>
<dbReference type="SUPFAM" id="SSF75620">
    <property type="entry name" value="Release factor"/>
    <property type="match status" value="1"/>
</dbReference>
<evidence type="ECO:0000313" key="33">
    <source>
        <dbReference type="Proteomes" id="UP000285642"/>
    </source>
</evidence>
<dbReference type="InterPro" id="IPR045853">
    <property type="entry name" value="Pep_chain_release_fac_I_sf"/>
</dbReference>
<dbReference type="EMBL" id="QRPD01000015">
    <property type="protein sequence ID" value="RHL85237.1"/>
    <property type="molecule type" value="Genomic_DNA"/>
</dbReference>
<sequence>MIELEQYKGIMNSYEEPLAEMRDSLDISGKENRVEELERKIEEPGFWDAPEESQKIMKELKDLQEHLKVIHALYSEYDDICTLIEMVDEEEDRSMVKEIEKDIAHFEEDFEKLRIETLLSGEYDSCNAIMTLHAGTGGTEACDWVNMLYRMYTRWFQTKGFSVQVLDYLDGDITGIKNITFEVVGDNAYGYLKSEKGVHRLVRISPFNSAGKRQTSFASCDVVPDIEEDIDIDILDDDLKIDTYRASGAGGQHVNKTSSAIRITHLPTGIVVQCQNERSQHHNKEKAMQMLKAKLKLLQEQEQAEKVSDIRGEVKDIGFGNQIRSYVMQPYTLVKDHRTNVENGNVTAVLDGDLDMFINAYLKYVSGGEKGGTV</sequence>
<evidence type="ECO:0000313" key="13">
    <source>
        <dbReference type="EMBL" id="RGO50749.1"/>
    </source>
</evidence>
<evidence type="ECO:0000313" key="14">
    <source>
        <dbReference type="EMBL" id="RGT07869.1"/>
    </source>
</evidence>
<evidence type="ECO:0000313" key="27">
    <source>
        <dbReference type="Proteomes" id="UP000266376"/>
    </source>
</evidence>
<dbReference type="Proteomes" id="UP000284962">
    <property type="component" value="Unassembled WGS sequence"/>
</dbReference>
<evidence type="ECO:0000256" key="2">
    <source>
        <dbReference type="ARBA" id="ARBA00010835"/>
    </source>
</evidence>
<protein>
    <recommendedName>
        <fullName evidence="3 6">Peptide chain release factor 2</fullName>
        <shortName evidence="6">RF-2</shortName>
    </recommendedName>
</protein>
<reference evidence="8 35" key="2">
    <citation type="submission" date="2020-04" db="EMBL/GenBank/DDBJ databases">
        <authorList>
            <person name="Hitch T.C.A."/>
            <person name="Wylensek D."/>
            <person name="Clavel T."/>
        </authorList>
    </citation>
    <scope>NUCLEOTIDE SEQUENCE [LARGE SCALE GENOMIC DNA]</scope>
    <source>
        <strain evidence="8 35">BSM-383-APC-5F</strain>
    </source>
</reference>
<dbReference type="Proteomes" id="UP000266376">
    <property type="component" value="Unassembled WGS sequence"/>
</dbReference>
<evidence type="ECO:0000313" key="28">
    <source>
        <dbReference type="Proteomes" id="UP000283325"/>
    </source>
</evidence>
<dbReference type="Proteomes" id="UP000261055">
    <property type="component" value="Unassembled WGS sequence"/>
</dbReference>
<dbReference type="Pfam" id="PF00472">
    <property type="entry name" value="RF-1"/>
    <property type="match status" value="1"/>
</dbReference>
<dbReference type="EMBL" id="QSEW01000013">
    <property type="protein sequence ID" value="RGZ98861.1"/>
    <property type="molecule type" value="Genomic_DNA"/>
</dbReference>
<dbReference type="Gene3D" id="1.20.58.410">
    <property type="entry name" value="Release factor"/>
    <property type="match status" value="1"/>
</dbReference>
<dbReference type="GO" id="GO:0016149">
    <property type="term" value="F:translation release factor activity, codon specific"/>
    <property type="evidence" value="ECO:0007669"/>
    <property type="project" value="UniProtKB-UniRule"/>
</dbReference>
<evidence type="ECO:0000256" key="4">
    <source>
        <dbReference type="ARBA" id="ARBA00022481"/>
    </source>
</evidence>
<dbReference type="HAMAP" id="MF_00094">
    <property type="entry name" value="Rel_fac_2"/>
    <property type="match status" value="1"/>
</dbReference>
<keyword evidence="6" id="KW-0963">Cytoplasm</keyword>
<dbReference type="Proteomes" id="UP000580130">
    <property type="component" value="Unassembled WGS sequence"/>
</dbReference>
<dbReference type="EMBL" id="QRHN01000006">
    <property type="protein sequence ID" value="RHF79311.1"/>
    <property type="molecule type" value="Genomic_DNA"/>
</dbReference>